<evidence type="ECO:0000256" key="1">
    <source>
        <dbReference type="ARBA" id="ARBA00022448"/>
    </source>
</evidence>
<keyword evidence="4" id="KW-0249">Electron transport</keyword>
<dbReference type="GO" id="GO:0020037">
    <property type="term" value="F:heme binding"/>
    <property type="evidence" value="ECO:0007669"/>
    <property type="project" value="InterPro"/>
</dbReference>
<dbReference type="Gene3D" id="1.10.760.10">
    <property type="entry name" value="Cytochrome c-like domain"/>
    <property type="match status" value="1"/>
</dbReference>
<dbReference type="Pfam" id="PF00034">
    <property type="entry name" value="Cytochrom_C"/>
    <property type="match status" value="1"/>
</dbReference>
<evidence type="ECO:0000256" key="3">
    <source>
        <dbReference type="ARBA" id="ARBA00022723"/>
    </source>
</evidence>
<dbReference type="InterPro" id="IPR009056">
    <property type="entry name" value="Cyt_c-like_dom"/>
</dbReference>
<dbReference type="STRING" id="195064.SAMN05421721_106124"/>
<dbReference type="InterPro" id="IPR036909">
    <property type="entry name" value="Cyt_c-like_dom_sf"/>
</dbReference>
<evidence type="ECO:0000256" key="5">
    <source>
        <dbReference type="ARBA" id="ARBA00023004"/>
    </source>
</evidence>
<dbReference type="PANTHER" id="PTHR33751:SF9">
    <property type="entry name" value="CYTOCHROME C4"/>
    <property type="match status" value="1"/>
</dbReference>
<keyword evidence="7" id="KW-0732">Signal</keyword>
<feature type="signal peptide" evidence="7">
    <location>
        <begin position="1"/>
        <end position="26"/>
    </location>
</feature>
<dbReference type="GO" id="GO:0046872">
    <property type="term" value="F:metal ion binding"/>
    <property type="evidence" value="ECO:0007669"/>
    <property type="project" value="UniProtKB-KW"/>
</dbReference>
<evidence type="ECO:0000313" key="10">
    <source>
        <dbReference type="Proteomes" id="UP000199556"/>
    </source>
</evidence>
<dbReference type="RefSeq" id="WP_244887873.1">
    <property type="nucleotide sequence ID" value="NZ_FOUO01000006.1"/>
</dbReference>
<dbReference type="GO" id="GO:0009055">
    <property type="term" value="F:electron transfer activity"/>
    <property type="evidence" value="ECO:0007669"/>
    <property type="project" value="InterPro"/>
</dbReference>
<sequence length="102" mass="11105">MKRMHLFAATFTLAAATLGMTTAVQADVSRGALMATTCFACHGTDGRSPGAMPSIYGYPPEIMMHQLKAFRNGTRPATVMDRHATGYTDEEIRLMAEYLSTL</sequence>
<dbReference type="PROSITE" id="PS51007">
    <property type="entry name" value="CYTC"/>
    <property type="match status" value="1"/>
</dbReference>
<keyword evidence="1" id="KW-0813">Transport</keyword>
<evidence type="ECO:0000256" key="4">
    <source>
        <dbReference type="ARBA" id="ARBA00022982"/>
    </source>
</evidence>
<reference evidence="9 10" key="1">
    <citation type="submission" date="2016-10" db="EMBL/GenBank/DDBJ databases">
        <authorList>
            <person name="de Groot N.N."/>
        </authorList>
    </citation>
    <scope>NUCLEOTIDE SEQUENCE [LARGE SCALE GENOMIC DNA]</scope>
    <source>
        <strain evidence="9 10">DSM 4180</strain>
    </source>
</reference>
<evidence type="ECO:0000256" key="6">
    <source>
        <dbReference type="PROSITE-ProRule" id="PRU00433"/>
    </source>
</evidence>
<gene>
    <name evidence="9" type="ORF">SAMN05421721_106124</name>
</gene>
<dbReference type="EMBL" id="FOUO01000006">
    <property type="protein sequence ID" value="SFM46850.1"/>
    <property type="molecule type" value="Genomic_DNA"/>
</dbReference>
<proteinExistence type="predicted"/>
<keyword evidence="10" id="KW-1185">Reference proteome</keyword>
<protein>
    <submittedName>
        <fullName evidence="9">Cytochrome subunit of sulfide dehydrogenase</fullName>
    </submittedName>
</protein>
<name>A0A1I4R4J4_ECTMO</name>
<feature type="domain" description="Cytochrome c" evidence="8">
    <location>
        <begin position="26"/>
        <end position="102"/>
    </location>
</feature>
<keyword evidence="5 6" id="KW-0408">Iron</keyword>
<dbReference type="InterPro" id="IPR050597">
    <property type="entry name" value="Cytochrome_c_Oxidase_Subunit"/>
</dbReference>
<dbReference type="Proteomes" id="UP000199556">
    <property type="component" value="Unassembled WGS sequence"/>
</dbReference>
<evidence type="ECO:0000259" key="8">
    <source>
        <dbReference type="PROSITE" id="PS51007"/>
    </source>
</evidence>
<organism evidence="9 10">
    <name type="scientific">Ectothiorhodospira mobilis</name>
    <dbReference type="NCBI Taxonomy" id="195064"/>
    <lineage>
        <taxon>Bacteria</taxon>
        <taxon>Pseudomonadati</taxon>
        <taxon>Pseudomonadota</taxon>
        <taxon>Gammaproteobacteria</taxon>
        <taxon>Chromatiales</taxon>
        <taxon>Ectothiorhodospiraceae</taxon>
        <taxon>Ectothiorhodospira</taxon>
    </lineage>
</organism>
<dbReference type="AlphaFoldDB" id="A0A1I4R4J4"/>
<dbReference type="SUPFAM" id="SSF46626">
    <property type="entry name" value="Cytochrome c"/>
    <property type="match status" value="1"/>
</dbReference>
<dbReference type="PANTHER" id="PTHR33751">
    <property type="entry name" value="CBB3-TYPE CYTOCHROME C OXIDASE SUBUNIT FIXP"/>
    <property type="match status" value="1"/>
</dbReference>
<evidence type="ECO:0000256" key="7">
    <source>
        <dbReference type="SAM" id="SignalP"/>
    </source>
</evidence>
<keyword evidence="3 6" id="KW-0479">Metal-binding</keyword>
<evidence type="ECO:0000256" key="2">
    <source>
        <dbReference type="ARBA" id="ARBA00022617"/>
    </source>
</evidence>
<feature type="chain" id="PRO_5011785173" evidence="7">
    <location>
        <begin position="27"/>
        <end position="102"/>
    </location>
</feature>
<evidence type="ECO:0000313" key="9">
    <source>
        <dbReference type="EMBL" id="SFM46850.1"/>
    </source>
</evidence>
<keyword evidence="2 6" id="KW-0349">Heme</keyword>
<accession>A0A1I4R4J4</accession>